<name>A0AAP4F157_9FIRM</name>
<evidence type="ECO:0000313" key="1">
    <source>
        <dbReference type="EMBL" id="MDI9243163.1"/>
    </source>
</evidence>
<protein>
    <submittedName>
        <fullName evidence="1">Uncharacterized protein</fullName>
    </submittedName>
</protein>
<proteinExistence type="predicted"/>
<organism evidence="1 2">
    <name type="scientific">Fusibacillus kribbianus</name>
    <dbReference type="NCBI Taxonomy" id="3044208"/>
    <lineage>
        <taxon>Bacteria</taxon>
        <taxon>Bacillati</taxon>
        <taxon>Bacillota</taxon>
        <taxon>Clostridia</taxon>
        <taxon>Lachnospirales</taxon>
        <taxon>Lachnospiraceae</taxon>
        <taxon>Fusibacillus</taxon>
    </lineage>
</organism>
<gene>
    <name evidence="1" type="ORF">QJ036_11910</name>
</gene>
<dbReference type="Proteomes" id="UP001300383">
    <property type="component" value="Unassembled WGS sequence"/>
</dbReference>
<evidence type="ECO:0000313" key="2">
    <source>
        <dbReference type="Proteomes" id="UP001300383"/>
    </source>
</evidence>
<dbReference type="AlphaFoldDB" id="A0AAP4F157"/>
<dbReference type="EMBL" id="JASGBQ010000026">
    <property type="protein sequence ID" value="MDI9243163.1"/>
    <property type="molecule type" value="Genomic_DNA"/>
</dbReference>
<dbReference type="RefSeq" id="WP_283231591.1">
    <property type="nucleotide sequence ID" value="NZ_JASGBQ010000026.1"/>
</dbReference>
<comment type="caution">
    <text evidence="1">The sequence shown here is derived from an EMBL/GenBank/DDBJ whole genome shotgun (WGS) entry which is preliminary data.</text>
</comment>
<accession>A0AAP4F157</accession>
<keyword evidence="2" id="KW-1185">Reference proteome</keyword>
<sequence length="76" mass="8928">MSKEYEIVWEIFNQCANNQMRDVFIDEAEVSDPEEYVKNKFKGESVTYEKELLEDGTIVFHINAAGIRERCSFTEI</sequence>
<reference evidence="1 2" key="1">
    <citation type="submission" date="2023-05" db="EMBL/GenBank/DDBJ databases">
        <title>[ruminococcus] sp. nov., isolated from a pig farm feces dump.</title>
        <authorList>
            <person name="Chang Y.-H."/>
        </authorList>
    </citation>
    <scope>NUCLEOTIDE SEQUENCE [LARGE SCALE GENOMIC DNA]</scope>
    <source>
        <strain evidence="1 2">YH-rum2234</strain>
    </source>
</reference>